<comment type="caution">
    <text evidence="1">The sequence shown here is derived from an EMBL/GenBank/DDBJ whole genome shotgun (WGS) entry which is preliminary data.</text>
</comment>
<name>X1R2J8_9ZZZZ</name>
<evidence type="ECO:0008006" key="2">
    <source>
        <dbReference type="Google" id="ProtNLM"/>
    </source>
</evidence>
<dbReference type="EMBL" id="BARW01006358">
    <property type="protein sequence ID" value="GAI74778.1"/>
    <property type="molecule type" value="Genomic_DNA"/>
</dbReference>
<sequence length="69" mass="7593">AELRDFSAGKMPNAHVFNVPEKTANMLQADLADANISYVENGLYADFHALRHTTGSWLAANNVHPKVIQ</sequence>
<feature type="non-terminal residue" evidence="1">
    <location>
        <position position="1"/>
    </location>
</feature>
<evidence type="ECO:0000313" key="1">
    <source>
        <dbReference type="EMBL" id="GAI74778.1"/>
    </source>
</evidence>
<gene>
    <name evidence="1" type="ORF">S12H4_13347</name>
</gene>
<dbReference type="AlphaFoldDB" id="X1R2J8"/>
<accession>X1R2J8</accession>
<proteinExistence type="predicted"/>
<protein>
    <recommendedName>
        <fullName evidence="2">Tyr recombinase domain-containing protein</fullName>
    </recommendedName>
</protein>
<organism evidence="1">
    <name type="scientific">marine sediment metagenome</name>
    <dbReference type="NCBI Taxonomy" id="412755"/>
    <lineage>
        <taxon>unclassified sequences</taxon>
        <taxon>metagenomes</taxon>
        <taxon>ecological metagenomes</taxon>
    </lineage>
</organism>
<reference evidence="1" key="1">
    <citation type="journal article" date="2014" name="Front. Microbiol.">
        <title>High frequency of phylogenetically diverse reductive dehalogenase-homologous genes in deep subseafloor sedimentary metagenomes.</title>
        <authorList>
            <person name="Kawai M."/>
            <person name="Futagami T."/>
            <person name="Toyoda A."/>
            <person name="Takaki Y."/>
            <person name="Nishi S."/>
            <person name="Hori S."/>
            <person name="Arai W."/>
            <person name="Tsubouchi T."/>
            <person name="Morono Y."/>
            <person name="Uchiyama I."/>
            <person name="Ito T."/>
            <person name="Fujiyama A."/>
            <person name="Inagaki F."/>
            <person name="Takami H."/>
        </authorList>
    </citation>
    <scope>NUCLEOTIDE SEQUENCE</scope>
    <source>
        <strain evidence="1">Expedition CK06-06</strain>
    </source>
</reference>